<dbReference type="GO" id="GO:0016740">
    <property type="term" value="F:transferase activity"/>
    <property type="evidence" value="ECO:0007669"/>
    <property type="project" value="UniProtKB-KW"/>
</dbReference>
<name>A0A1W5T7Y3_ECOLX</name>
<accession>A0A1W5T7Y3</accession>
<organism evidence="2">
    <name type="scientific">Escherichia coli</name>
    <dbReference type="NCBI Taxonomy" id="562"/>
    <lineage>
        <taxon>Bacteria</taxon>
        <taxon>Pseudomonadati</taxon>
        <taxon>Pseudomonadota</taxon>
        <taxon>Gammaproteobacteria</taxon>
        <taxon>Enterobacterales</taxon>
        <taxon>Enterobacteriaceae</taxon>
        <taxon>Escherichia</taxon>
    </lineage>
</organism>
<dbReference type="EMBL" id="KX683283">
    <property type="protein sequence ID" value="ARF19119.1"/>
    <property type="molecule type" value="Genomic_DNA"/>
</dbReference>
<evidence type="ECO:0000259" key="1">
    <source>
        <dbReference type="Pfam" id="PF01636"/>
    </source>
</evidence>
<dbReference type="InterPro" id="IPR011009">
    <property type="entry name" value="Kinase-like_dom_sf"/>
</dbReference>
<reference evidence="2" key="1">
    <citation type="submission" date="2016-08" db="EMBL/GenBank/DDBJ databases">
        <title>The coexistence of KPC-2-, SHV-11- and TEM-1- Encoding Plasmids Harboring Class 1 Integrons in Extensive Drug Resistance Escherichia Coli Sequence Type 1642.</title>
        <authorList>
            <person name="Jeong S."/>
            <person name="Yoon E.-J."/>
            <person name="Kim J.O."/>
            <person name="Bae I.K."/>
            <person name="Lee W."/>
            <person name="Lee H."/>
            <person name="Jeong S.H."/>
            <person name="Lee K."/>
        </authorList>
    </citation>
    <scope>NUCLEOTIDE SEQUENCE</scope>
    <source>
        <strain evidence="2">EcU443</strain>
        <plasmid evidence="2">pECSE_01</plasmid>
    </source>
</reference>
<protein>
    <submittedName>
        <fullName evidence="2">Phosphotransferase enzyme family protein</fullName>
    </submittedName>
</protein>
<proteinExistence type="predicted"/>
<dbReference type="SUPFAM" id="SSF56112">
    <property type="entry name" value="Protein kinase-like (PK-like)"/>
    <property type="match status" value="1"/>
</dbReference>
<keyword evidence="2" id="KW-0808">Transferase</keyword>
<dbReference type="Gene3D" id="3.30.200.20">
    <property type="entry name" value="Phosphorylase Kinase, domain 1"/>
    <property type="match status" value="1"/>
</dbReference>
<dbReference type="Pfam" id="PF01636">
    <property type="entry name" value="APH"/>
    <property type="match status" value="1"/>
</dbReference>
<dbReference type="InterPro" id="IPR002575">
    <property type="entry name" value="Aminoglycoside_PTrfase"/>
</dbReference>
<geneLocation type="plasmid" evidence="2">
    <name>pECSE_01</name>
</geneLocation>
<keyword evidence="2" id="KW-0614">Plasmid</keyword>
<evidence type="ECO:0000313" key="2">
    <source>
        <dbReference type="EMBL" id="ARF19119.1"/>
    </source>
</evidence>
<feature type="domain" description="Aminoglycoside phosphotransferase" evidence="1">
    <location>
        <begin position="37"/>
        <end position="141"/>
    </location>
</feature>
<dbReference type="AlphaFoldDB" id="A0A1W5T7Y3"/>
<sequence length="171" mass="18683">MTVVTTADTSQLYALAARHGLKLHGPLTVNELGLDYRIVIATVDDGRRWVLRIPRRAEVSAKVEPEARVLAMLKNRLPFAVPDWRVANAELVAYPMLEDSTAMVIQPGSSTPDWVVPQDSEVFAESFATALAALHAVPISAAVDAGCSSVHRRRPVRRWPTTLTASDASSW</sequence>